<dbReference type="InterPro" id="IPR013154">
    <property type="entry name" value="ADH-like_N"/>
</dbReference>
<reference evidence="4" key="1">
    <citation type="journal article" date="2019" name="Int. J. Syst. Evol. Microbiol.">
        <title>The Global Catalogue of Microorganisms (GCM) 10K type strain sequencing project: providing services to taxonomists for standard genome sequencing and annotation.</title>
        <authorList>
            <consortium name="The Broad Institute Genomics Platform"/>
            <consortium name="The Broad Institute Genome Sequencing Center for Infectious Disease"/>
            <person name="Wu L."/>
            <person name="Ma J."/>
        </authorList>
    </citation>
    <scope>NUCLEOTIDE SEQUENCE [LARGE SCALE GENOMIC DNA]</scope>
    <source>
        <strain evidence="4">CCM 7043</strain>
    </source>
</reference>
<dbReference type="Proteomes" id="UP001597114">
    <property type="component" value="Unassembled WGS sequence"/>
</dbReference>
<dbReference type="RefSeq" id="WP_344721043.1">
    <property type="nucleotide sequence ID" value="NZ_BAAAUS010000007.1"/>
</dbReference>
<dbReference type="SUPFAM" id="SSF51735">
    <property type="entry name" value="NAD(P)-binding Rossmann-fold domains"/>
    <property type="match status" value="1"/>
</dbReference>
<dbReference type="Gene3D" id="3.40.50.720">
    <property type="entry name" value="NAD(P)-binding Rossmann-like Domain"/>
    <property type="match status" value="1"/>
</dbReference>
<dbReference type="EMBL" id="JBHUCO010000009">
    <property type="protein sequence ID" value="MFD1517502.1"/>
    <property type="molecule type" value="Genomic_DNA"/>
</dbReference>
<evidence type="ECO:0000259" key="2">
    <source>
        <dbReference type="SMART" id="SM00829"/>
    </source>
</evidence>
<evidence type="ECO:0000313" key="3">
    <source>
        <dbReference type="EMBL" id="MFD1517502.1"/>
    </source>
</evidence>
<dbReference type="PANTHER" id="PTHR44154">
    <property type="entry name" value="QUINONE OXIDOREDUCTASE"/>
    <property type="match status" value="1"/>
</dbReference>
<dbReference type="SMART" id="SM00829">
    <property type="entry name" value="PKS_ER"/>
    <property type="match status" value="1"/>
</dbReference>
<proteinExistence type="predicted"/>
<gene>
    <name evidence="3" type="ORF">ACFSJD_08390</name>
</gene>
<dbReference type="SUPFAM" id="SSF50129">
    <property type="entry name" value="GroES-like"/>
    <property type="match status" value="1"/>
</dbReference>
<dbReference type="InterPro" id="IPR011032">
    <property type="entry name" value="GroES-like_sf"/>
</dbReference>
<evidence type="ECO:0000256" key="1">
    <source>
        <dbReference type="ARBA" id="ARBA00022857"/>
    </source>
</evidence>
<dbReference type="Pfam" id="PF08240">
    <property type="entry name" value="ADH_N"/>
    <property type="match status" value="1"/>
</dbReference>
<keyword evidence="4" id="KW-1185">Reference proteome</keyword>
<dbReference type="Gene3D" id="3.90.180.10">
    <property type="entry name" value="Medium-chain alcohol dehydrogenases, catalytic domain"/>
    <property type="match status" value="1"/>
</dbReference>
<organism evidence="3 4">
    <name type="scientific">Pseudonocardia yunnanensis</name>
    <dbReference type="NCBI Taxonomy" id="58107"/>
    <lineage>
        <taxon>Bacteria</taxon>
        <taxon>Bacillati</taxon>
        <taxon>Actinomycetota</taxon>
        <taxon>Actinomycetes</taxon>
        <taxon>Pseudonocardiales</taxon>
        <taxon>Pseudonocardiaceae</taxon>
        <taxon>Pseudonocardia</taxon>
    </lineage>
</organism>
<comment type="caution">
    <text evidence="3">The sequence shown here is derived from an EMBL/GenBank/DDBJ whole genome shotgun (WGS) entry which is preliminary data.</text>
</comment>
<evidence type="ECO:0000313" key="4">
    <source>
        <dbReference type="Proteomes" id="UP001597114"/>
    </source>
</evidence>
<feature type="domain" description="Enoyl reductase (ER)" evidence="2">
    <location>
        <begin position="11"/>
        <end position="306"/>
    </location>
</feature>
<dbReference type="InterPro" id="IPR020843">
    <property type="entry name" value="ER"/>
</dbReference>
<sequence length="308" mass="31307">MRAAGVREFGGQVEVFDLPEPRDPGPDEAVVEVAAAGVGNWDDLVRTGEWKVGREAPMALGVEAAGRVITVGSEVLGLRPGDEVLGHPLQLREQGCWAERVVVDAGLVVRKPPSVSWEVAGAFSVPALTAVQVVSDSLGLAEGDTVLVHGAGGTTGGLIVQLAAIRGARVIATAGPSSAARAVGSGAAEVLNYHDSRWPELVRELTGGVGVDAAVNTARGGGPHTVLAVRDGGRMATITGDPPESIRGISVSDVYVRPDAAQLEELCTLLGNGRLRLSVGAALPLADAATALERAMAGANGGPVVLLV</sequence>
<dbReference type="PANTHER" id="PTHR44154:SF1">
    <property type="entry name" value="QUINONE OXIDOREDUCTASE"/>
    <property type="match status" value="1"/>
</dbReference>
<dbReference type="CDD" id="cd05289">
    <property type="entry name" value="MDR_like_2"/>
    <property type="match status" value="1"/>
</dbReference>
<name>A0ABW4EST0_9PSEU</name>
<protein>
    <submittedName>
        <fullName evidence="3">Zinc-binding alcohol dehydrogenase family protein</fullName>
    </submittedName>
</protein>
<accession>A0ABW4EST0</accession>
<dbReference type="Pfam" id="PF13602">
    <property type="entry name" value="ADH_zinc_N_2"/>
    <property type="match status" value="1"/>
</dbReference>
<keyword evidence="1" id="KW-0521">NADP</keyword>
<dbReference type="InterPro" id="IPR051603">
    <property type="entry name" value="Zinc-ADH_QOR/CCCR"/>
</dbReference>
<dbReference type="InterPro" id="IPR036291">
    <property type="entry name" value="NAD(P)-bd_dom_sf"/>
</dbReference>